<reference evidence="9" key="1">
    <citation type="submission" date="2022-07" db="EMBL/GenBank/DDBJ databases">
        <title>Genetic diversity of Erwinia pyrifoliae.</title>
        <authorList>
            <person name="Park D.S."/>
            <person name="Ham H."/>
        </authorList>
    </citation>
    <scope>NUCLEOTIDE SEQUENCE</scope>
    <source>
        <strain evidence="9">CP201486</strain>
    </source>
</reference>
<keyword evidence="4 9" id="KW-0646">Protease inhibitor</keyword>
<name>A0ABY5X8K9_ERWPY</name>
<gene>
    <name evidence="9" type="ORF">NYP84_18665</name>
</gene>
<dbReference type="InterPro" id="IPR022815">
    <property type="entry name" value="Inh"/>
</dbReference>
<evidence type="ECO:0000256" key="5">
    <source>
        <dbReference type="ARBA" id="ARBA00022729"/>
    </source>
</evidence>
<proteinExistence type="inferred from homology"/>
<sequence>MASSLVLPSAASLSAQWTVVDKSSSCVVQLTAERFGAANGYKLSISPGCDPTAIPETTEAWRPAPDGIALLNRDGLTVLFFLMKENMRFDAACTKTDFGSQPG</sequence>
<keyword evidence="10" id="KW-1185">Reference proteome</keyword>
<evidence type="ECO:0000313" key="10">
    <source>
        <dbReference type="Proteomes" id="UP001058553"/>
    </source>
</evidence>
<evidence type="ECO:0000313" key="9">
    <source>
        <dbReference type="EMBL" id="UWS33552.1"/>
    </source>
</evidence>
<dbReference type="InterPro" id="IPR016085">
    <property type="entry name" value="Protease_inh_B-barrel_dom"/>
</dbReference>
<keyword evidence="7" id="KW-0481">Metalloenzyme inhibitor</keyword>
<dbReference type="PRINTS" id="PR01274">
    <property type="entry name" value="MPTASEINHBTR"/>
</dbReference>
<evidence type="ECO:0000259" key="8">
    <source>
        <dbReference type="Pfam" id="PF02974"/>
    </source>
</evidence>
<comment type="similarity">
    <text evidence="2">Belongs to the protease inhibitor I38 family.</text>
</comment>
<evidence type="ECO:0000256" key="6">
    <source>
        <dbReference type="ARBA" id="ARBA00022764"/>
    </source>
</evidence>
<keyword evidence="5" id="KW-0732">Signal</keyword>
<keyword evidence="3" id="KW-0483">Metalloprotease inhibitor</keyword>
<evidence type="ECO:0000256" key="3">
    <source>
        <dbReference type="ARBA" id="ARBA00022608"/>
    </source>
</evidence>
<evidence type="ECO:0000256" key="4">
    <source>
        <dbReference type="ARBA" id="ARBA00022690"/>
    </source>
</evidence>
<evidence type="ECO:0000256" key="1">
    <source>
        <dbReference type="ARBA" id="ARBA00004418"/>
    </source>
</evidence>
<dbReference type="Gene3D" id="2.40.128.10">
    <property type="match status" value="1"/>
</dbReference>
<organism evidence="9 10">
    <name type="scientific">Erwinia pyrifoliae</name>
    <dbReference type="NCBI Taxonomy" id="79967"/>
    <lineage>
        <taxon>Bacteria</taxon>
        <taxon>Pseudomonadati</taxon>
        <taxon>Pseudomonadota</taxon>
        <taxon>Gammaproteobacteria</taxon>
        <taxon>Enterobacterales</taxon>
        <taxon>Erwiniaceae</taxon>
        <taxon>Erwinia</taxon>
    </lineage>
</organism>
<dbReference type="SUPFAM" id="SSF50882">
    <property type="entry name" value="beta-Barrel protease inhibitors"/>
    <property type="match status" value="1"/>
</dbReference>
<dbReference type="RefSeq" id="WP_259825980.1">
    <property type="nucleotide sequence ID" value="NZ_CP103445.1"/>
</dbReference>
<feature type="domain" description="Alkaline proteinase inhibitor/ Outer membrane lipoprotein Omp19" evidence="8">
    <location>
        <begin position="8"/>
        <end position="93"/>
    </location>
</feature>
<protein>
    <submittedName>
        <fullName evidence="9">Protease inhibitor Inh/omp19 family protein</fullName>
    </submittedName>
</protein>
<dbReference type="Proteomes" id="UP001058553">
    <property type="component" value="Chromosome"/>
</dbReference>
<comment type="subcellular location">
    <subcellularLocation>
        <location evidence="1">Periplasm</location>
    </subcellularLocation>
</comment>
<accession>A0ABY5X8K9</accession>
<dbReference type="EMBL" id="CP103445">
    <property type="protein sequence ID" value="UWS33552.1"/>
    <property type="molecule type" value="Genomic_DNA"/>
</dbReference>
<evidence type="ECO:0000256" key="7">
    <source>
        <dbReference type="ARBA" id="ARBA00023215"/>
    </source>
</evidence>
<dbReference type="GO" id="GO:0030414">
    <property type="term" value="F:peptidase inhibitor activity"/>
    <property type="evidence" value="ECO:0007669"/>
    <property type="project" value="UniProtKB-KW"/>
</dbReference>
<keyword evidence="6" id="KW-0574">Periplasm</keyword>
<dbReference type="Pfam" id="PF02974">
    <property type="entry name" value="Inh"/>
    <property type="match status" value="1"/>
</dbReference>
<evidence type="ECO:0000256" key="2">
    <source>
        <dbReference type="ARBA" id="ARBA00006813"/>
    </source>
</evidence>
<dbReference type="InterPro" id="IPR021140">
    <property type="entry name" value="Inh/Omp19"/>
</dbReference>